<reference evidence="7 8" key="1">
    <citation type="submission" date="2021-03" db="EMBL/GenBank/DDBJ databases">
        <title>Genomic Encyclopedia of Type Strains, Phase IV (KMG-IV): sequencing the most valuable type-strain genomes for metagenomic binning, comparative biology and taxonomic classification.</title>
        <authorList>
            <person name="Goeker M."/>
        </authorList>
    </citation>
    <scope>NUCLEOTIDE SEQUENCE [LARGE SCALE GENOMIC DNA]</scope>
    <source>
        <strain evidence="7 8">DSM 26048</strain>
    </source>
</reference>
<feature type="domain" description="STAS" evidence="6">
    <location>
        <begin position="388"/>
        <end position="483"/>
    </location>
</feature>
<protein>
    <submittedName>
        <fullName evidence="7">SulP family sulfate permease</fullName>
    </submittedName>
</protein>
<comment type="subcellular location">
    <subcellularLocation>
        <location evidence="1">Membrane</location>
        <topology evidence="1">Multi-pass membrane protein</topology>
    </subcellularLocation>
</comment>
<dbReference type="Gene3D" id="3.30.750.24">
    <property type="entry name" value="STAS domain"/>
    <property type="match status" value="1"/>
</dbReference>
<keyword evidence="2 5" id="KW-0812">Transmembrane</keyword>
<dbReference type="PANTHER" id="PTHR43310:SF1">
    <property type="entry name" value="SULFATE TRANSPORTER YBAR-RELATED"/>
    <property type="match status" value="1"/>
</dbReference>
<dbReference type="InterPro" id="IPR002645">
    <property type="entry name" value="STAS_dom"/>
</dbReference>
<keyword evidence="4 5" id="KW-0472">Membrane</keyword>
<evidence type="ECO:0000256" key="3">
    <source>
        <dbReference type="ARBA" id="ARBA00022989"/>
    </source>
</evidence>
<proteinExistence type="predicted"/>
<dbReference type="Pfam" id="PF01740">
    <property type="entry name" value="STAS"/>
    <property type="match status" value="1"/>
</dbReference>
<feature type="transmembrane region" description="Helical" evidence="5">
    <location>
        <begin position="167"/>
        <end position="189"/>
    </location>
</feature>
<comment type="caution">
    <text evidence="7">The sequence shown here is derived from an EMBL/GenBank/DDBJ whole genome shotgun (WGS) entry which is preliminary data.</text>
</comment>
<dbReference type="EMBL" id="JAGGLB010000016">
    <property type="protein sequence ID" value="MBP1992947.1"/>
    <property type="molecule type" value="Genomic_DNA"/>
</dbReference>
<evidence type="ECO:0000256" key="4">
    <source>
        <dbReference type="ARBA" id="ARBA00023136"/>
    </source>
</evidence>
<feature type="transmembrane region" description="Helical" evidence="5">
    <location>
        <begin position="350"/>
        <end position="380"/>
    </location>
</feature>
<evidence type="ECO:0000256" key="5">
    <source>
        <dbReference type="SAM" id="Phobius"/>
    </source>
</evidence>
<feature type="transmembrane region" description="Helical" evidence="5">
    <location>
        <begin position="21"/>
        <end position="41"/>
    </location>
</feature>
<organism evidence="7 8">
    <name type="scientific">Paenibacillus eucommiae</name>
    <dbReference type="NCBI Taxonomy" id="1355755"/>
    <lineage>
        <taxon>Bacteria</taxon>
        <taxon>Bacillati</taxon>
        <taxon>Bacillota</taxon>
        <taxon>Bacilli</taxon>
        <taxon>Bacillales</taxon>
        <taxon>Paenibacillaceae</taxon>
        <taxon>Paenibacillus</taxon>
    </lineage>
</organism>
<evidence type="ECO:0000256" key="2">
    <source>
        <dbReference type="ARBA" id="ARBA00022692"/>
    </source>
</evidence>
<evidence type="ECO:0000313" key="7">
    <source>
        <dbReference type="EMBL" id="MBP1992947.1"/>
    </source>
</evidence>
<feature type="transmembrane region" description="Helical" evidence="5">
    <location>
        <begin position="261"/>
        <end position="283"/>
    </location>
</feature>
<keyword evidence="8" id="KW-1185">Reference proteome</keyword>
<evidence type="ECO:0000313" key="8">
    <source>
        <dbReference type="Proteomes" id="UP001519287"/>
    </source>
</evidence>
<accession>A0ABS4IZC5</accession>
<feature type="transmembrane region" description="Helical" evidence="5">
    <location>
        <begin position="145"/>
        <end position="161"/>
    </location>
</feature>
<feature type="transmembrane region" description="Helical" evidence="5">
    <location>
        <begin position="47"/>
        <end position="66"/>
    </location>
</feature>
<dbReference type="Proteomes" id="UP001519287">
    <property type="component" value="Unassembled WGS sequence"/>
</dbReference>
<dbReference type="InterPro" id="IPR036513">
    <property type="entry name" value="STAS_dom_sf"/>
</dbReference>
<dbReference type="PANTHER" id="PTHR43310">
    <property type="entry name" value="SULFATE TRANSPORTER YBAR-RELATED"/>
    <property type="match status" value="1"/>
</dbReference>
<feature type="transmembrane region" description="Helical" evidence="5">
    <location>
        <begin position="210"/>
        <end position="232"/>
    </location>
</feature>
<dbReference type="InterPro" id="IPR011547">
    <property type="entry name" value="SLC26A/SulP_dom"/>
</dbReference>
<dbReference type="PROSITE" id="PS01130">
    <property type="entry name" value="SLC26A"/>
    <property type="match status" value="1"/>
</dbReference>
<feature type="transmembrane region" description="Helical" evidence="5">
    <location>
        <begin position="319"/>
        <end position="338"/>
    </location>
</feature>
<dbReference type="InterPro" id="IPR052706">
    <property type="entry name" value="Membrane-Transporter-like"/>
</dbReference>
<dbReference type="Pfam" id="PF00916">
    <property type="entry name" value="Sulfate_transp"/>
    <property type="match status" value="2"/>
</dbReference>
<sequence length="483" mass="51854">MFFQQLRQGFFGNVRKDVLSGITVAFALIPEAIAFSIMAGVDPMVGLYASFTIAVSISFFGGRPGMISAATGAMASLMGPIVVKYGIEYLFAATILTGIIQWLLGVCKFGRFITFVPHSVIIGFVNALAIIIFMAQLSNFKGESWPMYTIVAGTLLIIYGLPRITKAVPSALVAIVVMTIISIVTGSGVRTVGDMGEILQKLPFFHLPEISLSLSTLLIILPLSLALAIVGLTESLLTATIVDEMTETPSDKNREIRGQGIANVITGFFGGMAGCAMIGQTVINVKSGGRKRLSTLVAGLFLLFLILMLGSVVKQIPMAALVGVMFMVSFSTFDWSSLRTLNKIPRDDAVVLIVTVAIVVATSNLALGVLAGIILSAVSFGWKMARIKGTSSLESSGQKVYVISGQLFFATMTHFIHLFDYHKDPAHVVIDFGHSHVWDHSGINAIAKVVEKYESLGKKLTLRGLNDESQKIIEKVGVAYTSK</sequence>
<feature type="transmembrane region" description="Helical" evidence="5">
    <location>
        <begin position="87"/>
        <end position="106"/>
    </location>
</feature>
<gene>
    <name evidence="7" type="ORF">J2Z66_004564</name>
</gene>
<evidence type="ECO:0000259" key="6">
    <source>
        <dbReference type="PROSITE" id="PS50801"/>
    </source>
</evidence>
<feature type="transmembrane region" description="Helical" evidence="5">
    <location>
        <begin position="112"/>
        <end position="133"/>
    </location>
</feature>
<name>A0ABS4IZC5_9BACL</name>
<dbReference type="CDD" id="cd07042">
    <property type="entry name" value="STAS_SulP_like_sulfate_transporter"/>
    <property type="match status" value="1"/>
</dbReference>
<feature type="transmembrane region" description="Helical" evidence="5">
    <location>
        <begin position="295"/>
        <end position="313"/>
    </location>
</feature>
<dbReference type="PROSITE" id="PS50801">
    <property type="entry name" value="STAS"/>
    <property type="match status" value="1"/>
</dbReference>
<keyword evidence="3 5" id="KW-1133">Transmembrane helix</keyword>
<dbReference type="SUPFAM" id="SSF52091">
    <property type="entry name" value="SpoIIaa-like"/>
    <property type="match status" value="1"/>
</dbReference>
<evidence type="ECO:0000256" key="1">
    <source>
        <dbReference type="ARBA" id="ARBA00004141"/>
    </source>
</evidence>
<dbReference type="InterPro" id="IPR018045">
    <property type="entry name" value="S04_transporter_CS"/>
</dbReference>
<dbReference type="RefSeq" id="WP_209974405.1">
    <property type="nucleotide sequence ID" value="NZ_JAGGLB010000016.1"/>
</dbReference>